<proteinExistence type="predicted"/>
<evidence type="ECO:0000313" key="4">
    <source>
        <dbReference type="Proteomes" id="UP001488838"/>
    </source>
</evidence>
<keyword evidence="4" id="KW-1185">Reference proteome</keyword>
<evidence type="ECO:0000256" key="1">
    <source>
        <dbReference type="SAM" id="Coils"/>
    </source>
</evidence>
<gene>
    <name evidence="3" type="ORF">U0070_001316</name>
</gene>
<protein>
    <submittedName>
        <fullName evidence="3">Uncharacterized protein</fullName>
    </submittedName>
</protein>
<evidence type="ECO:0000313" key="3">
    <source>
        <dbReference type="EMBL" id="KAK7807513.1"/>
    </source>
</evidence>
<feature type="compositionally biased region" description="Basic and acidic residues" evidence="2">
    <location>
        <begin position="1"/>
        <end position="10"/>
    </location>
</feature>
<feature type="coiled-coil region" evidence="1">
    <location>
        <begin position="125"/>
        <end position="200"/>
    </location>
</feature>
<evidence type="ECO:0000256" key="2">
    <source>
        <dbReference type="SAM" id="MobiDB-lite"/>
    </source>
</evidence>
<comment type="caution">
    <text evidence="3">The sequence shown here is derived from an EMBL/GenBank/DDBJ whole genome shotgun (WGS) entry which is preliminary data.</text>
</comment>
<dbReference type="EMBL" id="JBBHLL010000270">
    <property type="protein sequence ID" value="KAK7807513.1"/>
    <property type="molecule type" value="Genomic_DNA"/>
</dbReference>
<feature type="region of interest" description="Disordered" evidence="2">
    <location>
        <begin position="1"/>
        <end position="20"/>
    </location>
</feature>
<dbReference type="Proteomes" id="UP001488838">
    <property type="component" value="Unassembled WGS sequence"/>
</dbReference>
<organism evidence="3 4">
    <name type="scientific">Myodes glareolus</name>
    <name type="common">Bank vole</name>
    <name type="synonym">Clethrionomys glareolus</name>
    <dbReference type="NCBI Taxonomy" id="447135"/>
    <lineage>
        <taxon>Eukaryota</taxon>
        <taxon>Metazoa</taxon>
        <taxon>Chordata</taxon>
        <taxon>Craniata</taxon>
        <taxon>Vertebrata</taxon>
        <taxon>Euteleostomi</taxon>
        <taxon>Mammalia</taxon>
        <taxon>Eutheria</taxon>
        <taxon>Euarchontoglires</taxon>
        <taxon>Glires</taxon>
        <taxon>Rodentia</taxon>
        <taxon>Myomorpha</taxon>
        <taxon>Muroidea</taxon>
        <taxon>Cricetidae</taxon>
        <taxon>Arvicolinae</taxon>
        <taxon>Myodes</taxon>
    </lineage>
</organism>
<reference evidence="3 4" key="1">
    <citation type="journal article" date="2023" name="bioRxiv">
        <title>Conserved and derived expression patterns and positive selection on dental genes reveal complex evolutionary context of ever-growing rodent molars.</title>
        <authorList>
            <person name="Calamari Z.T."/>
            <person name="Song A."/>
            <person name="Cohen E."/>
            <person name="Akter M."/>
            <person name="Roy R.D."/>
            <person name="Hallikas O."/>
            <person name="Christensen M.M."/>
            <person name="Li P."/>
            <person name="Marangoni P."/>
            <person name="Jernvall J."/>
            <person name="Klein O.D."/>
        </authorList>
    </citation>
    <scope>NUCLEOTIDE SEQUENCE [LARGE SCALE GENOMIC DNA]</scope>
    <source>
        <strain evidence="3">V071</strain>
    </source>
</reference>
<accession>A0AAW0HZJ5</accession>
<feature type="region of interest" description="Disordered" evidence="2">
    <location>
        <begin position="374"/>
        <end position="400"/>
    </location>
</feature>
<sequence length="400" mass="45278">MEVQEGERPNSLDPKNPVYAEETSPSVIVNGFSERLQASHIQKNQPHSENLVGSHARSVTVHLALILALLPIMDDMLLTAMAYDRTIVHSRGPEFGKARAWVGCGYPLEEEIEEIDSKRIFMKIIEELKQEVKICRKEMEDKYNKKIEEMSKEMEEKYTKKFEEMSKSVNEILGNQEKTIKQVIETVQDLKTEMESMKKSQTEGWLAMENLDCGALFLKCGGPQPHSPLQDGAGIRPHRVVNKIMRMCLVTFHCCVPAYSRGIIWVDGQRTNPRLLAEGAESALRRTVGSCFSDYWLRQRKLLPQHLPLLFNNKRLPLCLFTMSCEPFICCNRPPDSPGRMALQGLMAILAGLREPPGTSHHHILFKRTKFGAADSTDSPAKGRSRLHISSGTLSSNFRD</sequence>
<feature type="compositionally biased region" description="Polar residues" evidence="2">
    <location>
        <begin position="388"/>
        <end position="400"/>
    </location>
</feature>
<dbReference type="AlphaFoldDB" id="A0AAW0HZJ5"/>
<name>A0AAW0HZJ5_MYOGA</name>
<keyword evidence="1" id="KW-0175">Coiled coil</keyword>